<proteinExistence type="predicted"/>
<dbReference type="OrthoDB" id="10261027at2759"/>
<gene>
    <name evidence="1" type="ORF">PHMEG_0007676</name>
</gene>
<protein>
    <submittedName>
        <fullName evidence="1">TKL protein kinase</fullName>
    </submittedName>
</protein>
<accession>A0A225WKU3</accession>
<dbReference type="Proteomes" id="UP000198211">
    <property type="component" value="Unassembled WGS sequence"/>
</dbReference>
<evidence type="ECO:0000313" key="2">
    <source>
        <dbReference type="Proteomes" id="UP000198211"/>
    </source>
</evidence>
<dbReference type="EMBL" id="NBNE01000616">
    <property type="protein sequence ID" value="OWZ18265.1"/>
    <property type="molecule type" value="Genomic_DNA"/>
</dbReference>
<keyword evidence="1" id="KW-0418">Kinase</keyword>
<name>A0A225WKU3_9STRA</name>
<dbReference type="Gene3D" id="3.30.200.20">
    <property type="entry name" value="Phosphorylase Kinase, domain 1"/>
    <property type="match status" value="1"/>
</dbReference>
<dbReference type="GO" id="GO:0016301">
    <property type="term" value="F:kinase activity"/>
    <property type="evidence" value="ECO:0007669"/>
    <property type="project" value="UniProtKB-KW"/>
</dbReference>
<reference evidence="2" key="1">
    <citation type="submission" date="2017-03" db="EMBL/GenBank/DDBJ databases">
        <title>Phytopthora megakarya and P. palmivora, two closely related causual agents of cacao black pod achieved similar genome size and gene model numbers by different mechanisms.</title>
        <authorList>
            <person name="Ali S."/>
            <person name="Shao J."/>
            <person name="Larry D.J."/>
            <person name="Kronmiller B."/>
            <person name="Shen D."/>
            <person name="Strem M.D."/>
            <person name="Melnick R.L."/>
            <person name="Guiltinan M.J."/>
            <person name="Tyler B.M."/>
            <person name="Meinhardt L.W."/>
            <person name="Bailey B.A."/>
        </authorList>
    </citation>
    <scope>NUCLEOTIDE SEQUENCE [LARGE SCALE GENOMIC DNA]</scope>
    <source>
        <strain evidence="2">zdho120</strain>
    </source>
</reference>
<keyword evidence="2" id="KW-1185">Reference proteome</keyword>
<sequence length="62" mass="7307">MLDLGDISWSALSWCYAFLSEMKLTAMIEHPYMVQFLGVARKWLNNLYCMTEFIEAGYMCLR</sequence>
<keyword evidence="1" id="KW-0808">Transferase</keyword>
<dbReference type="InterPro" id="IPR011009">
    <property type="entry name" value="Kinase-like_dom_sf"/>
</dbReference>
<dbReference type="AlphaFoldDB" id="A0A225WKU3"/>
<comment type="caution">
    <text evidence="1">The sequence shown here is derived from an EMBL/GenBank/DDBJ whole genome shotgun (WGS) entry which is preliminary data.</text>
</comment>
<evidence type="ECO:0000313" key="1">
    <source>
        <dbReference type="EMBL" id="OWZ18265.1"/>
    </source>
</evidence>
<dbReference type="SUPFAM" id="SSF56112">
    <property type="entry name" value="Protein kinase-like (PK-like)"/>
    <property type="match status" value="1"/>
</dbReference>
<organism evidence="1 2">
    <name type="scientific">Phytophthora megakarya</name>
    <dbReference type="NCBI Taxonomy" id="4795"/>
    <lineage>
        <taxon>Eukaryota</taxon>
        <taxon>Sar</taxon>
        <taxon>Stramenopiles</taxon>
        <taxon>Oomycota</taxon>
        <taxon>Peronosporomycetes</taxon>
        <taxon>Peronosporales</taxon>
        <taxon>Peronosporaceae</taxon>
        <taxon>Phytophthora</taxon>
    </lineage>
</organism>